<dbReference type="Gene3D" id="2.30.60.10">
    <property type="entry name" value="Cyanovirin-N"/>
    <property type="match status" value="1"/>
</dbReference>
<evidence type="ECO:0000259" key="2">
    <source>
        <dbReference type="SMART" id="SM01111"/>
    </source>
</evidence>
<dbReference type="EMBL" id="MU859095">
    <property type="protein sequence ID" value="KAK3954046.1"/>
    <property type="molecule type" value="Genomic_DNA"/>
</dbReference>
<evidence type="ECO:0000313" key="3">
    <source>
        <dbReference type="EMBL" id="KAK3954046.1"/>
    </source>
</evidence>
<gene>
    <name evidence="3" type="ORF">QBC32DRAFT_233150</name>
</gene>
<comment type="caution">
    <text evidence="3">The sequence shown here is derived from an EMBL/GenBank/DDBJ whole genome shotgun (WGS) entry which is preliminary data.</text>
</comment>
<accession>A0AAN6NY42</accession>
<evidence type="ECO:0000256" key="1">
    <source>
        <dbReference type="SAM" id="SignalP"/>
    </source>
</evidence>
<evidence type="ECO:0000313" key="4">
    <source>
        <dbReference type="Proteomes" id="UP001303222"/>
    </source>
</evidence>
<dbReference type="Proteomes" id="UP001303222">
    <property type="component" value="Unassembled WGS sequence"/>
</dbReference>
<name>A0AAN6NY42_9PEZI</name>
<organism evidence="3 4">
    <name type="scientific">Pseudoneurospora amorphoporcata</name>
    <dbReference type="NCBI Taxonomy" id="241081"/>
    <lineage>
        <taxon>Eukaryota</taxon>
        <taxon>Fungi</taxon>
        <taxon>Dikarya</taxon>
        <taxon>Ascomycota</taxon>
        <taxon>Pezizomycotina</taxon>
        <taxon>Sordariomycetes</taxon>
        <taxon>Sordariomycetidae</taxon>
        <taxon>Sordariales</taxon>
        <taxon>Sordariaceae</taxon>
        <taxon>Pseudoneurospora</taxon>
    </lineage>
</organism>
<feature type="domain" description="Cyanovirin-N" evidence="2">
    <location>
        <begin position="39"/>
        <end position="167"/>
    </location>
</feature>
<proteinExistence type="predicted"/>
<feature type="chain" id="PRO_5042972717" description="Cyanovirin-N domain-containing protein" evidence="1">
    <location>
        <begin position="20"/>
        <end position="185"/>
    </location>
</feature>
<dbReference type="InterPro" id="IPR011058">
    <property type="entry name" value="Cyanovirin-N"/>
</dbReference>
<dbReference type="SMART" id="SM01111">
    <property type="entry name" value="CVNH"/>
    <property type="match status" value="1"/>
</dbReference>
<dbReference type="Pfam" id="PF08881">
    <property type="entry name" value="CVNH"/>
    <property type="match status" value="1"/>
</dbReference>
<keyword evidence="4" id="KW-1185">Reference proteome</keyword>
<protein>
    <recommendedName>
        <fullName evidence="2">Cyanovirin-N domain-containing protein</fullName>
    </recommendedName>
</protein>
<dbReference type="AlphaFoldDB" id="A0AAN6NY42"/>
<reference evidence="3" key="2">
    <citation type="submission" date="2023-06" db="EMBL/GenBank/DDBJ databases">
        <authorList>
            <consortium name="Lawrence Berkeley National Laboratory"/>
            <person name="Mondo S.J."/>
            <person name="Hensen N."/>
            <person name="Bonometti L."/>
            <person name="Westerberg I."/>
            <person name="Brannstrom I.O."/>
            <person name="Guillou S."/>
            <person name="Cros-Aarteil S."/>
            <person name="Calhoun S."/>
            <person name="Haridas S."/>
            <person name="Kuo A."/>
            <person name="Pangilinan J."/>
            <person name="Riley R."/>
            <person name="Labutti K."/>
            <person name="Andreopoulos B."/>
            <person name="Lipzen A."/>
            <person name="Chen C."/>
            <person name="Yanf M."/>
            <person name="Daum C."/>
            <person name="Ng V."/>
            <person name="Clum A."/>
            <person name="Steindorff A."/>
            <person name="Ohm R."/>
            <person name="Martin F."/>
            <person name="Silar P."/>
            <person name="Natvig D."/>
            <person name="Lalanne C."/>
            <person name="Gautier V."/>
            <person name="Ament-Velasquez S.L."/>
            <person name="Kruys A."/>
            <person name="Hutchinson M.I."/>
            <person name="Powell A.J."/>
            <person name="Barry K."/>
            <person name="Miller A.N."/>
            <person name="Grigoriev I.V."/>
            <person name="Debuchy R."/>
            <person name="Gladieux P."/>
            <person name="Thoren M.H."/>
            <person name="Johannesson H."/>
        </authorList>
    </citation>
    <scope>NUCLEOTIDE SEQUENCE</scope>
    <source>
        <strain evidence="3">CBS 626.80</strain>
    </source>
</reference>
<reference evidence="3" key="1">
    <citation type="journal article" date="2023" name="Mol. Phylogenet. Evol.">
        <title>Genome-scale phylogeny and comparative genomics of the fungal order Sordariales.</title>
        <authorList>
            <person name="Hensen N."/>
            <person name="Bonometti L."/>
            <person name="Westerberg I."/>
            <person name="Brannstrom I.O."/>
            <person name="Guillou S."/>
            <person name="Cros-Aarteil S."/>
            <person name="Calhoun S."/>
            <person name="Haridas S."/>
            <person name="Kuo A."/>
            <person name="Mondo S."/>
            <person name="Pangilinan J."/>
            <person name="Riley R."/>
            <person name="LaButti K."/>
            <person name="Andreopoulos B."/>
            <person name="Lipzen A."/>
            <person name="Chen C."/>
            <person name="Yan M."/>
            <person name="Daum C."/>
            <person name="Ng V."/>
            <person name="Clum A."/>
            <person name="Steindorff A."/>
            <person name="Ohm R.A."/>
            <person name="Martin F."/>
            <person name="Silar P."/>
            <person name="Natvig D.O."/>
            <person name="Lalanne C."/>
            <person name="Gautier V."/>
            <person name="Ament-Velasquez S.L."/>
            <person name="Kruys A."/>
            <person name="Hutchinson M.I."/>
            <person name="Powell A.J."/>
            <person name="Barry K."/>
            <person name="Miller A.N."/>
            <person name="Grigoriev I.V."/>
            <person name="Debuchy R."/>
            <person name="Gladieux P."/>
            <person name="Hiltunen Thoren M."/>
            <person name="Johannesson H."/>
        </authorList>
    </citation>
    <scope>NUCLEOTIDE SEQUENCE</scope>
    <source>
        <strain evidence="3">CBS 626.80</strain>
    </source>
</reference>
<keyword evidence="1" id="KW-0732">Signal</keyword>
<dbReference type="SUPFAM" id="SSF51322">
    <property type="entry name" value="Cyanovirin-N"/>
    <property type="match status" value="1"/>
</dbReference>
<feature type="signal peptide" evidence="1">
    <location>
        <begin position="1"/>
        <end position="19"/>
    </location>
</feature>
<sequence>MKLSIISLLASFSLAFAAALPAPPVPTAAVPNDSKIVGNFSHSCAQITLMNKYFLAASCNGIHPAAPDPKEGNGTHVPSPGFNQLDLNQCIGFDQGTGGPESGGGVWGKLIWQPIGKFSNYCTDCSLTGPRLKELKCNCVPMTGPGATTTVIDLDEGVENRNGTLVCRGGMGSGIGPGPLPPIDD</sequence>
<dbReference type="InterPro" id="IPR036673">
    <property type="entry name" value="Cyanovirin-N_sf"/>
</dbReference>